<organism evidence="2 3">
    <name type="scientific">Dulcicalothrix desertica PCC 7102</name>
    <dbReference type="NCBI Taxonomy" id="232991"/>
    <lineage>
        <taxon>Bacteria</taxon>
        <taxon>Bacillati</taxon>
        <taxon>Cyanobacteriota</taxon>
        <taxon>Cyanophyceae</taxon>
        <taxon>Nostocales</taxon>
        <taxon>Calotrichaceae</taxon>
        <taxon>Dulcicalothrix</taxon>
    </lineage>
</organism>
<proteinExistence type="predicted"/>
<dbReference type="Proteomes" id="UP000271624">
    <property type="component" value="Unassembled WGS sequence"/>
</dbReference>
<evidence type="ECO:0008006" key="4">
    <source>
        <dbReference type="Google" id="ProtNLM"/>
    </source>
</evidence>
<reference evidence="2" key="2">
    <citation type="journal article" date="2019" name="Genome Biol. Evol.">
        <title>Day and night: Metabolic profiles and evolutionary relationships of six axenic non-marine cyanobacteria.</title>
        <authorList>
            <person name="Will S.E."/>
            <person name="Henke P."/>
            <person name="Boedeker C."/>
            <person name="Huang S."/>
            <person name="Brinkmann H."/>
            <person name="Rohde M."/>
            <person name="Jarek M."/>
            <person name="Friedl T."/>
            <person name="Seufert S."/>
            <person name="Schumacher M."/>
            <person name="Overmann J."/>
            <person name="Neumann-Schaal M."/>
            <person name="Petersen J."/>
        </authorList>
    </citation>
    <scope>NUCLEOTIDE SEQUENCE [LARGE SCALE GENOMIC DNA]</scope>
    <source>
        <strain evidence="2">PCC 7102</strain>
    </source>
</reference>
<dbReference type="RefSeq" id="WP_127086650.1">
    <property type="nucleotide sequence ID" value="NZ_RSCL01000035.1"/>
</dbReference>
<dbReference type="AlphaFoldDB" id="A0A3S1IFG9"/>
<dbReference type="OrthoDB" id="983186at2"/>
<keyword evidence="3" id="KW-1185">Reference proteome</keyword>
<reference evidence="2" key="1">
    <citation type="submission" date="2018-12" db="EMBL/GenBank/DDBJ databases">
        <authorList>
            <person name="Will S."/>
            <person name="Neumann-Schaal M."/>
            <person name="Henke P."/>
        </authorList>
    </citation>
    <scope>NUCLEOTIDE SEQUENCE</scope>
    <source>
        <strain evidence="2">PCC 7102</strain>
    </source>
</reference>
<feature type="transmembrane region" description="Helical" evidence="1">
    <location>
        <begin position="20"/>
        <end position="41"/>
    </location>
</feature>
<feature type="transmembrane region" description="Helical" evidence="1">
    <location>
        <begin position="117"/>
        <end position="137"/>
    </location>
</feature>
<keyword evidence="1" id="KW-0472">Membrane</keyword>
<keyword evidence="1" id="KW-1133">Transmembrane helix</keyword>
<evidence type="ECO:0000313" key="2">
    <source>
        <dbReference type="EMBL" id="RUS96618.1"/>
    </source>
</evidence>
<feature type="transmembrane region" description="Helical" evidence="1">
    <location>
        <begin position="53"/>
        <end position="71"/>
    </location>
</feature>
<keyword evidence="1" id="KW-0812">Transmembrane</keyword>
<protein>
    <recommendedName>
        <fullName evidence="4">DUF5367 domain-containing protein</fullName>
    </recommendedName>
</protein>
<evidence type="ECO:0000313" key="3">
    <source>
        <dbReference type="Proteomes" id="UP000271624"/>
    </source>
</evidence>
<dbReference type="EMBL" id="RSCL01000035">
    <property type="protein sequence ID" value="RUS96618.1"/>
    <property type="molecule type" value="Genomic_DNA"/>
</dbReference>
<gene>
    <name evidence="2" type="ORF">DSM106972_086410</name>
</gene>
<sequence length="148" mass="16549">MKPTTQFSLADNHVQMKNSLTILFVALGAAFWLIGAMIVRLLGQTVFSENNPYLILMFVLAIPITFGFIFITRKVAKLEQSEILRPVVIITYTATFLDAIAMTWFRNLYSSSFEVSFFGAAFILWGAGNGLFLAHFLTNKNNNIASPN</sequence>
<name>A0A3S1IFG9_9CYAN</name>
<evidence type="ECO:0000256" key="1">
    <source>
        <dbReference type="SAM" id="Phobius"/>
    </source>
</evidence>
<dbReference type="InterPro" id="IPR020509">
    <property type="entry name" value="Uncharacterised_YnzE"/>
</dbReference>
<dbReference type="Pfam" id="PF17329">
    <property type="entry name" value="DUF5367"/>
    <property type="match status" value="1"/>
</dbReference>
<feature type="transmembrane region" description="Helical" evidence="1">
    <location>
        <begin position="83"/>
        <end position="105"/>
    </location>
</feature>
<comment type="caution">
    <text evidence="2">The sequence shown here is derived from an EMBL/GenBank/DDBJ whole genome shotgun (WGS) entry which is preliminary data.</text>
</comment>
<accession>A0A3S1IFG9</accession>